<dbReference type="KEGG" id="luo:HHL09_12725"/>
<accession>A0A858RIE0</accession>
<feature type="transmembrane region" description="Helical" evidence="1">
    <location>
        <begin position="121"/>
        <end position="142"/>
    </location>
</feature>
<keyword evidence="1" id="KW-0472">Membrane</keyword>
<name>A0A858RIE0_9BACT</name>
<gene>
    <name evidence="2" type="ORF">HHL09_12725</name>
</gene>
<sequence length="158" mass="18263">MVLRSTATACRGESRRWWRSPWFWFGWPGLIGLLWGWLAFTNDDYEVSWVTGKGRSFQAGGGDGEFYVLQRKLLGDEREGTDEGLNWRWLPDRWEGEGCVFMRKPYALFFGEEQAGHTREFAIAAWAAVLLYLMAWGGLVVWRSRREASKSLKEGKGE</sequence>
<evidence type="ECO:0000313" key="3">
    <source>
        <dbReference type="Proteomes" id="UP000501812"/>
    </source>
</evidence>
<proteinExistence type="predicted"/>
<dbReference type="EMBL" id="CP051774">
    <property type="protein sequence ID" value="QJE96612.1"/>
    <property type="molecule type" value="Genomic_DNA"/>
</dbReference>
<keyword evidence="3" id="KW-1185">Reference proteome</keyword>
<evidence type="ECO:0000313" key="2">
    <source>
        <dbReference type="EMBL" id="QJE96612.1"/>
    </source>
</evidence>
<keyword evidence="1" id="KW-1133">Transmembrane helix</keyword>
<dbReference type="AlphaFoldDB" id="A0A858RIE0"/>
<feature type="transmembrane region" description="Helical" evidence="1">
    <location>
        <begin position="21"/>
        <end position="40"/>
    </location>
</feature>
<evidence type="ECO:0000256" key="1">
    <source>
        <dbReference type="SAM" id="Phobius"/>
    </source>
</evidence>
<keyword evidence="1" id="KW-0812">Transmembrane</keyword>
<protein>
    <submittedName>
        <fullName evidence="2">Uncharacterized protein</fullName>
    </submittedName>
</protein>
<dbReference type="Proteomes" id="UP000501812">
    <property type="component" value="Chromosome"/>
</dbReference>
<dbReference type="RefSeq" id="WP_169455013.1">
    <property type="nucleotide sequence ID" value="NZ_CP051774.1"/>
</dbReference>
<reference evidence="2 3" key="1">
    <citation type="submission" date="2020-04" db="EMBL/GenBank/DDBJ databases">
        <title>Luteolibacter sp. G-1-1-1 isolated from soil.</title>
        <authorList>
            <person name="Dahal R.H."/>
        </authorList>
    </citation>
    <scope>NUCLEOTIDE SEQUENCE [LARGE SCALE GENOMIC DNA]</scope>
    <source>
        <strain evidence="2 3">G-1-1-1</strain>
    </source>
</reference>
<organism evidence="2 3">
    <name type="scientific">Luteolibacter luteus</name>
    <dbReference type="NCBI Taxonomy" id="2728835"/>
    <lineage>
        <taxon>Bacteria</taxon>
        <taxon>Pseudomonadati</taxon>
        <taxon>Verrucomicrobiota</taxon>
        <taxon>Verrucomicrobiia</taxon>
        <taxon>Verrucomicrobiales</taxon>
        <taxon>Verrucomicrobiaceae</taxon>
        <taxon>Luteolibacter</taxon>
    </lineage>
</organism>